<proteinExistence type="predicted"/>
<name>A0A840WZQ4_9RHOB</name>
<dbReference type="Proteomes" id="UP000553766">
    <property type="component" value="Unassembled WGS sequence"/>
</dbReference>
<gene>
    <name evidence="1" type="ORF">FHS89_001155</name>
</gene>
<dbReference type="RefSeq" id="WP_184009459.1">
    <property type="nucleotide sequence ID" value="NZ_JACIJS010000003.1"/>
</dbReference>
<dbReference type="Pfam" id="PF04267">
    <property type="entry name" value="SoxD"/>
    <property type="match status" value="1"/>
</dbReference>
<dbReference type="EMBL" id="JACIJS010000003">
    <property type="protein sequence ID" value="MBB5515145.1"/>
    <property type="molecule type" value="Genomic_DNA"/>
</dbReference>
<dbReference type="InterPro" id="IPR006279">
    <property type="entry name" value="SoxD"/>
</dbReference>
<dbReference type="InterPro" id="IPR038561">
    <property type="entry name" value="SoxD_sf"/>
</dbReference>
<protein>
    <submittedName>
        <fullName evidence="1">Sarcosine oxidase subunit delta</fullName>
        <ecNumber evidence="1">1.5.3.1</ecNumber>
    </submittedName>
</protein>
<dbReference type="EC" id="1.5.3.1" evidence="1"/>
<comment type="caution">
    <text evidence="1">The sequence shown here is derived from an EMBL/GenBank/DDBJ whole genome shotgun (WGS) entry which is preliminary data.</text>
</comment>
<accession>A0A840WZQ4</accession>
<organism evidence="1 2">
    <name type="scientific">Rubricella aquisinus</name>
    <dbReference type="NCBI Taxonomy" id="2028108"/>
    <lineage>
        <taxon>Bacteria</taxon>
        <taxon>Pseudomonadati</taxon>
        <taxon>Pseudomonadota</taxon>
        <taxon>Alphaproteobacteria</taxon>
        <taxon>Rhodobacterales</taxon>
        <taxon>Paracoccaceae</taxon>
        <taxon>Rubricella</taxon>
    </lineage>
</organism>
<dbReference type="GO" id="GO:0008115">
    <property type="term" value="F:sarcosine oxidase activity"/>
    <property type="evidence" value="ECO:0007669"/>
    <property type="project" value="UniProtKB-EC"/>
</dbReference>
<sequence length="84" mass="9477">MRLTCPLCGPRDVREFSYRGDAVLTDRPTTPEGFHDYVHIRENPAGPHDELWHHGAGCGGWLKVRRDTVTHEVLSVALAREARS</sequence>
<dbReference type="AlphaFoldDB" id="A0A840WZQ4"/>
<reference evidence="1 2" key="1">
    <citation type="submission" date="2020-08" db="EMBL/GenBank/DDBJ databases">
        <title>Genomic Encyclopedia of Type Strains, Phase IV (KMG-IV): sequencing the most valuable type-strain genomes for metagenomic binning, comparative biology and taxonomic classification.</title>
        <authorList>
            <person name="Goeker M."/>
        </authorList>
    </citation>
    <scope>NUCLEOTIDE SEQUENCE [LARGE SCALE GENOMIC DNA]</scope>
    <source>
        <strain evidence="1 2">DSM 103377</strain>
    </source>
</reference>
<evidence type="ECO:0000313" key="1">
    <source>
        <dbReference type="EMBL" id="MBB5515145.1"/>
    </source>
</evidence>
<evidence type="ECO:0000313" key="2">
    <source>
        <dbReference type="Proteomes" id="UP000553766"/>
    </source>
</evidence>
<keyword evidence="2" id="KW-1185">Reference proteome</keyword>
<dbReference type="Gene3D" id="3.30.2270.10">
    <property type="entry name" value="Folate-binding superfamily"/>
    <property type="match status" value="1"/>
</dbReference>
<dbReference type="GO" id="GO:0046653">
    <property type="term" value="P:tetrahydrofolate metabolic process"/>
    <property type="evidence" value="ECO:0007669"/>
    <property type="project" value="InterPro"/>
</dbReference>
<keyword evidence="1" id="KW-0560">Oxidoreductase</keyword>